<feature type="compositionally biased region" description="Low complexity" evidence="5">
    <location>
        <begin position="328"/>
        <end position="337"/>
    </location>
</feature>
<dbReference type="Pfam" id="PF07690">
    <property type="entry name" value="MFS_1"/>
    <property type="match status" value="1"/>
</dbReference>
<dbReference type="SUPFAM" id="SSF103473">
    <property type="entry name" value="MFS general substrate transporter"/>
    <property type="match status" value="1"/>
</dbReference>
<keyword evidence="4 6" id="KW-0472">Membrane</keyword>
<proteinExistence type="predicted"/>
<dbReference type="PANTHER" id="PTHR11662:SF399">
    <property type="entry name" value="FI19708P1-RELATED"/>
    <property type="match status" value="1"/>
</dbReference>
<comment type="subcellular location">
    <subcellularLocation>
        <location evidence="1">Cell membrane</location>
        <topology evidence="1">Multi-pass membrane protein</topology>
    </subcellularLocation>
</comment>
<dbReference type="Proteomes" id="UP000290365">
    <property type="component" value="Chromosome"/>
</dbReference>
<dbReference type="InterPro" id="IPR011701">
    <property type="entry name" value="MFS"/>
</dbReference>
<dbReference type="KEGG" id="kbs:EPA93_39980"/>
<evidence type="ECO:0000256" key="4">
    <source>
        <dbReference type="ARBA" id="ARBA00023136"/>
    </source>
</evidence>
<feature type="compositionally biased region" description="Low complexity" evidence="5">
    <location>
        <begin position="173"/>
        <end position="221"/>
    </location>
</feature>
<evidence type="ECO:0000313" key="9">
    <source>
        <dbReference type="Proteomes" id="UP000290365"/>
    </source>
</evidence>
<dbReference type="GO" id="GO:0022857">
    <property type="term" value="F:transmembrane transporter activity"/>
    <property type="evidence" value="ECO:0007669"/>
    <property type="project" value="InterPro"/>
</dbReference>
<feature type="compositionally biased region" description="Acidic residues" evidence="5">
    <location>
        <begin position="257"/>
        <end position="272"/>
    </location>
</feature>
<dbReference type="InterPro" id="IPR036259">
    <property type="entry name" value="MFS_trans_sf"/>
</dbReference>
<feature type="region of interest" description="Disordered" evidence="5">
    <location>
        <begin position="1"/>
        <end position="357"/>
    </location>
</feature>
<keyword evidence="9" id="KW-1185">Reference proteome</keyword>
<evidence type="ECO:0000259" key="7">
    <source>
        <dbReference type="PROSITE" id="PS50850"/>
    </source>
</evidence>
<feature type="transmembrane region" description="Helical" evidence="6">
    <location>
        <begin position="769"/>
        <end position="791"/>
    </location>
</feature>
<evidence type="ECO:0000256" key="6">
    <source>
        <dbReference type="SAM" id="Phobius"/>
    </source>
</evidence>
<evidence type="ECO:0000313" key="8">
    <source>
        <dbReference type="EMBL" id="QBD81826.1"/>
    </source>
</evidence>
<feature type="compositionally biased region" description="Basic residues" evidence="5">
    <location>
        <begin position="42"/>
        <end position="54"/>
    </location>
</feature>
<dbReference type="PROSITE" id="PS50850">
    <property type="entry name" value="MFS"/>
    <property type="match status" value="1"/>
</dbReference>
<reference evidence="8 9" key="1">
    <citation type="submission" date="2019-01" db="EMBL/GenBank/DDBJ databases">
        <title>Ktedonosporobacter rubrisoli SCAWS-G2.</title>
        <authorList>
            <person name="Huang Y."/>
            <person name="Yan B."/>
        </authorList>
    </citation>
    <scope>NUCLEOTIDE SEQUENCE [LARGE SCALE GENOMIC DNA]</scope>
    <source>
        <strain evidence="8 9">SCAWS-G2</strain>
    </source>
</reference>
<evidence type="ECO:0000256" key="3">
    <source>
        <dbReference type="ARBA" id="ARBA00022989"/>
    </source>
</evidence>
<feature type="transmembrane region" description="Helical" evidence="6">
    <location>
        <begin position="544"/>
        <end position="562"/>
    </location>
</feature>
<feature type="transmembrane region" description="Helical" evidence="6">
    <location>
        <begin position="382"/>
        <end position="400"/>
    </location>
</feature>
<sequence>MSKRRKPNSAKEARPGAEEKTTLSNEVRANSEEKPASSTARPRTRTATRSRAKKPTTTNGATQATEKVENSPEAASTSLSEKENEQAKPITSVAEATPAQPDGETISAEEPAASSAQPVVTPVEATPVEPVSEASVLAENVQPAETVDLAVEGKQEDTTAEASSSTEKLDQSAVQPAPTAADVPVDVPEPVNSLATPEESASVEAAPVAAQPAAVAETESAGEVSRSETEEGMSAVTAEANAEPVSETTSSVVEAVQAEEEEKSEATEESPEAQEPVAVGSVASQSEEPPVGQVDEEVSSAEKQEPPVLAAPQETVEAPGESKPEPAPVVEEPVASAKQKEAPEARNEAGASKQKEPALARAAALASEVEKVTRTKGGRPSIVRYIILGGICLLYLIAYVDRTTISVTASQIIKEFHFTATEMGLVFSAFSLTYALFAVPVATQGDRFGPRRVLSILMGVWSVFTILTGIVTSFVWLIIVRLLFGIGESGSFAVSTRALATWFPPSARGFLQGTTHAASRIGAAVSAPIIVAIVLLFHDWRASFYILGAIGLVWAILFLFFFRDKPADVAAVNKEELDIIEYGREVSTNVSGTSPAVPWRRVLKSKDIWALAVTQFFYSYVFWIFLTWMPTYLQNARHFSFAQLGIVASLPLLGGVLGDLVGGWASDALYKKTGNFNLARRSTIIVSYIGAAACTIPAVLVSSPLVAELLIIGTMFMLECAVSNTWAMGMDIGGEYYSATVAGFISTGFGFGGILAPTIFGVLKDMTGSWIPGFISGAVLLFIGVFIVLLVNANNKIMPDEQNTGDAGALSTAASGD</sequence>
<feature type="transmembrane region" description="Helical" evidence="6">
    <location>
        <begin position="453"/>
        <end position="476"/>
    </location>
</feature>
<dbReference type="OrthoDB" id="9773404at2"/>
<feature type="transmembrane region" description="Helical" evidence="6">
    <location>
        <begin position="608"/>
        <end position="629"/>
    </location>
</feature>
<feature type="transmembrane region" description="Helical" evidence="6">
    <location>
        <begin position="521"/>
        <end position="538"/>
    </location>
</feature>
<feature type="compositionally biased region" description="Basic and acidic residues" evidence="5">
    <location>
        <begin position="338"/>
        <end position="357"/>
    </location>
</feature>
<dbReference type="Gene3D" id="1.20.1250.20">
    <property type="entry name" value="MFS general substrate transporter like domains"/>
    <property type="match status" value="2"/>
</dbReference>
<feature type="transmembrane region" description="Helical" evidence="6">
    <location>
        <begin position="683"/>
        <end position="703"/>
    </location>
</feature>
<dbReference type="GO" id="GO:0005886">
    <property type="term" value="C:plasma membrane"/>
    <property type="evidence" value="ECO:0007669"/>
    <property type="project" value="UniProtKB-SubCell"/>
</dbReference>
<organism evidence="8 9">
    <name type="scientific">Ktedonosporobacter rubrisoli</name>
    <dbReference type="NCBI Taxonomy" id="2509675"/>
    <lineage>
        <taxon>Bacteria</taxon>
        <taxon>Bacillati</taxon>
        <taxon>Chloroflexota</taxon>
        <taxon>Ktedonobacteria</taxon>
        <taxon>Ktedonobacterales</taxon>
        <taxon>Ktedonosporobacteraceae</taxon>
        <taxon>Ktedonosporobacter</taxon>
    </lineage>
</organism>
<evidence type="ECO:0000256" key="1">
    <source>
        <dbReference type="ARBA" id="ARBA00004651"/>
    </source>
</evidence>
<protein>
    <submittedName>
        <fullName evidence="8">MFS transporter</fullName>
    </submittedName>
</protein>
<dbReference type="EMBL" id="CP035758">
    <property type="protein sequence ID" value="QBD81826.1"/>
    <property type="molecule type" value="Genomic_DNA"/>
</dbReference>
<dbReference type="RefSeq" id="WP_129892887.1">
    <property type="nucleotide sequence ID" value="NZ_CP035758.1"/>
</dbReference>
<feature type="transmembrane region" description="Helical" evidence="6">
    <location>
        <begin position="709"/>
        <end position="729"/>
    </location>
</feature>
<keyword evidence="2 6" id="KW-0812">Transmembrane</keyword>
<dbReference type="CDD" id="cd17319">
    <property type="entry name" value="MFS_ExuT_GudP_like"/>
    <property type="match status" value="1"/>
</dbReference>
<dbReference type="InterPro" id="IPR050382">
    <property type="entry name" value="MFS_Na/Anion_cotransporter"/>
</dbReference>
<keyword evidence="3 6" id="KW-1133">Transmembrane helix</keyword>
<feature type="domain" description="Major facilitator superfamily (MFS) profile" evidence="7">
    <location>
        <begin position="387"/>
        <end position="796"/>
    </location>
</feature>
<evidence type="ECO:0000256" key="5">
    <source>
        <dbReference type="SAM" id="MobiDB-lite"/>
    </source>
</evidence>
<dbReference type="InterPro" id="IPR020846">
    <property type="entry name" value="MFS_dom"/>
</dbReference>
<dbReference type="PANTHER" id="PTHR11662">
    <property type="entry name" value="SOLUTE CARRIER FAMILY 17"/>
    <property type="match status" value="1"/>
</dbReference>
<dbReference type="AlphaFoldDB" id="A0A4P6K2W2"/>
<feature type="transmembrane region" description="Helical" evidence="6">
    <location>
        <begin position="641"/>
        <end position="662"/>
    </location>
</feature>
<feature type="transmembrane region" description="Helical" evidence="6">
    <location>
        <begin position="420"/>
        <end position="441"/>
    </location>
</feature>
<name>A0A4P6K2W2_KTERU</name>
<accession>A0A4P6K2W2</accession>
<feature type="compositionally biased region" description="Low complexity" evidence="5">
    <location>
        <begin position="245"/>
        <end position="256"/>
    </location>
</feature>
<evidence type="ECO:0000256" key="2">
    <source>
        <dbReference type="ARBA" id="ARBA00022692"/>
    </source>
</evidence>
<feature type="compositionally biased region" description="Basic and acidic residues" evidence="5">
    <location>
        <begin position="9"/>
        <end position="21"/>
    </location>
</feature>
<feature type="compositionally biased region" description="Low complexity" evidence="5">
    <location>
        <begin position="108"/>
        <end position="131"/>
    </location>
</feature>
<feature type="transmembrane region" description="Helical" evidence="6">
    <location>
        <begin position="741"/>
        <end position="763"/>
    </location>
</feature>
<gene>
    <name evidence="8" type="ORF">EPA93_39980</name>
</gene>